<evidence type="ECO:0000313" key="3">
    <source>
        <dbReference type="Proteomes" id="UP000215059"/>
    </source>
</evidence>
<name>A0A235FAS9_9BACL</name>
<dbReference type="SUPFAM" id="SSF56300">
    <property type="entry name" value="Metallo-dependent phosphatases"/>
    <property type="match status" value="1"/>
</dbReference>
<organism evidence="2 3">
    <name type="scientific">Fictibacillus aquaticus</name>
    <dbReference type="NCBI Taxonomy" id="2021314"/>
    <lineage>
        <taxon>Bacteria</taxon>
        <taxon>Bacillati</taxon>
        <taxon>Bacillota</taxon>
        <taxon>Bacilli</taxon>
        <taxon>Bacillales</taxon>
        <taxon>Fictibacillaceae</taxon>
        <taxon>Fictibacillus</taxon>
    </lineage>
</organism>
<dbReference type="EMBL" id="NOII01000001">
    <property type="protein sequence ID" value="OYD58428.1"/>
    <property type="molecule type" value="Genomic_DNA"/>
</dbReference>
<dbReference type="InterPro" id="IPR004843">
    <property type="entry name" value="Calcineurin-like_PHP"/>
</dbReference>
<evidence type="ECO:0000313" key="2">
    <source>
        <dbReference type="EMBL" id="OYD58428.1"/>
    </source>
</evidence>
<dbReference type="AlphaFoldDB" id="A0A235FAS9"/>
<comment type="caution">
    <text evidence="2">The sequence shown here is derived from an EMBL/GenBank/DDBJ whole genome shotgun (WGS) entry which is preliminary data.</text>
</comment>
<dbReference type="GO" id="GO:0008758">
    <property type="term" value="F:UDP-2,3-diacylglucosamine hydrolase activity"/>
    <property type="evidence" value="ECO:0007669"/>
    <property type="project" value="TreeGrafter"/>
</dbReference>
<dbReference type="OrthoDB" id="9780884at2"/>
<dbReference type="InterPro" id="IPR029052">
    <property type="entry name" value="Metallo-depent_PP-like"/>
</dbReference>
<gene>
    <name evidence="2" type="ORF">CGZ90_00560</name>
</gene>
<dbReference type="Gene3D" id="3.60.21.10">
    <property type="match status" value="1"/>
</dbReference>
<dbReference type="Pfam" id="PF00149">
    <property type="entry name" value="Metallophos"/>
    <property type="match status" value="1"/>
</dbReference>
<dbReference type="GO" id="GO:0009245">
    <property type="term" value="P:lipid A biosynthetic process"/>
    <property type="evidence" value="ECO:0007669"/>
    <property type="project" value="TreeGrafter"/>
</dbReference>
<dbReference type="RefSeq" id="WP_094250390.1">
    <property type="nucleotide sequence ID" value="NZ_JBHLXL010000001.1"/>
</dbReference>
<dbReference type="PANTHER" id="PTHR31302:SF32">
    <property type="entry name" value="PHOSPHOESTERASE"/>
    <property type="match status" value="1"/>
</dbReference>
<protein>
    <recommendedName>
        <fullName evidence="1">Calcineurin-like phosphoesterase domain-containing protein</fullName>
    </recommendedName>
</protein>
<keyword evidence="3" id="KW-1185">Reference proteome</keyword>
<dbReference type="Proteomes" id="UP000215059">
    <property type="component" value="Unassembled WGS sequence"/>
</dbReference>
<feature type="domain" description="Calcineurin-like phosphoesterase" evidence="1">
    <location>
        <begin position="46"/>
        <end position="200"/>
    </location>
</feature>
<dbReference type="GO" id="GO:0016020">
    <property type="term" value="C:membrane"/>
    <property type="evidence" value="ECO:0007669"/>
    <property type="project" value="GOC"/>
</dbReference>
<dbReference type="InterPro" id="IPR051158">
    <property type="entry name" value="Metallophosphoesterase_sf"/>
</dbReference>
<sequence>MESLIIGCLIFAALLLAWMLFEAHSTRVINGNCEIKDLPEAFSGKKIFFISDIHRRKISRALDHALKQADWIVIGGDLLERGVPRERIEENLRYLKRYGPLFFVYGNNDYDMPKNDLLKLLEQEDAEVLDNSSVKIQEGDSELFFAGIDDCAAGTPDSRKALKEAEGCTVLIVHNPDYAYQLKEEQISGLSLILSGHTHGGQIRLGPFGIRQKGGWYSLKGVPLLISNGYGATHIPLRLCAPAQTHLITLTRKVYTAKDIRYTHFK</sequence>
<evidence type="ECO:0000259" key="1">
    <source>
        <dbReference type="Pfam" id="PF00149"/>
    </source>
</evidence>
<reference evidence="2 3" key="1">
    <citation type="submission" date="2017-07" db="EMBL/GenBank/DDBJ databases">
        <title>Fictibacillus sp. nov. GDSW-R2A3 Genome sequencing and assembly.</title>
        <authorList>
            <person name="Mayilraj S."/>
        </authorList>
    </citation>
    <scope>NUCLEOTIDE SEQUENCE [LARGE SCALE GENOMIC DNA]</scope>
    <source>
        <strain evidence="2 3">GDSW-R2A3</strain>
    </source>
</reference>
<dbReference type="PANTHER" id="PTHR31302">
    <property type="entry name" value="TRANSMEMBRANE PROTEIN WITH METALLOPHOSPHOESTERASE DOMAIN-RELATED"/>
    <property type="match status" value="1"/>
</dbReference>
<accession>A0A235FAS9</accession>
<proteinExistence type="predicted"/>